<reference evidence="3 4" key="1">
    <citation type="submission" date="2019-02" db="EMBL/GenBank/DDBJ databases">
        <title>Deep-cultivation of Planctomycetes and their phenomic and genomic characterization uncovers novel biology.</title>
        <authorList>
            <person name="Wiegand S."/>
            <person name="Jogler M."/>
            <person name="Boedeker C."/>
            <person name="Pinto D."/>
            <person name="Vollmers J."/>
            <person name="Rivas-Marin E."/>
            <person name="Kohn T."/>
            <person name="Peeters S.H."/>
            <person name="Heuer A."/>
            <person name="Rast P."/>
            <person name="Oberbeckmann S."/>
            <person name="Bunk B."/>
            <person name="Jeske O."/>
            <person name="Meyerdierks A."/>
            <person name="Storesund J.E."/>
            <person name="Kallscheuer N."/>
            <person name="Luecker S."/>
            <person name="Lage O.M."/>
            <person name="Pohl T."/>
            <person name="Merkel B.J."/>
            <person name="Hornburger P."/>
            <person name="Mueller R.-W."/>
            <person name="Bruemmer F."/>
            <person name="Labrenz M."/>
            <person name="Spormann A.M."/>
            <person name="Op den Camp H."/>
            <person name="Overmann J."/>
            <person name="Amann R."/>
            <person name="Jetten M.S.M."/>
            <person name="Mascher T."/>
            <person name="Medema M.H."/>
            <person name="Devos D.P."/>
            <person name="Kaster A.-K."/>
            <person name="Ovreas L."/>
            <person name="Rohde M."/>
            <person name="Galperin M.Y."/>
            <person name="Jogler C."/>
        </authorList>
    </citation>
    <scope>NUCLEOTIDE SEQUENCE [LARGE SCALE GENOMIC DNA]</scope>
    <source>
        <strain evidence="3 4">K22_7</strain>
    </source>
</reference>
<comment type="similarity">
    <text evidence="1 2">Belongs to the OprB family.</text>
</comment>
<evidence type="ECO:0000256" key="2">
    <source>
        <dbReference type="RuleBase" id="RU363072"/>
    </source>
</evidence>
<dbReference type="Proteomes" id="UP000318538">
    <property type="component" value="Chromosome"/>
</dbReference>
<sequence>MPTKFLDIRPLSICFLTLALGGTLTQAEDGCSGLACDTDPTAVAAMSCVDPRTTLFDDCLGLRSPMAAHGISVDADSTMFYMGVVDGGRDRDFRFGGHNDYVFNIDASKMGGPEGLFVKLRAEHRFGQSLGDATGALLPANVNADLPVRDSEDVFLTNVLFTQMLSETFGVFFGKLDTLDGDMNAFAHGRGKSQFSNQAFVATPIALRTTVYSTLGAGFVILGEDQTPLFQFSILNAINTTTSAGFDELFDEGVVLAPELRLPTNFLGMPGHQLFGGTWSSRNYADLAQDPRIILPNVPIDRQSDSWSLYWNCDQYLYVDPCNPSRGWGLFARAGVADPETNPVESFYSVGIGGNSLLRHRSADTFGAGWYYAKTSDELGPLLGTVFGDGQGMEMFYNVAVTPWLHVTPDLQVIEPANRRFDTATTVGLRTQIIF</sequence>
<name>A0A517N5Q3_9BACT</name>
<proteinExistence type="inferred from homology"/>
<dbReference type="KEGG" id="rlc:K227x_08420"/>
<organism evidence="3 4">
    <name type="scientific">Rubripirellula lacrimiformis</name>
    <dbReference type="NCBI Taxonomy" id="1930273"/>
    <lineage>
        <taxon>Bacteria</taxon>
        <taxon>Pseudomonadati</taxon>
        <taxon>Planctomycetota</taxon>
        <taxon>Planctomycetia</taxon>
        <taxon>Pirellulales</taxon>
        <taxon>Pirellulaceae</taxon>
        <taxon>Rubripirellula</taxon>
    </lineage>
</organism>
<evidence type="ECO:0000313" key="4">
    <source>
        <dbReference type="Proteomes" id="UP000318538"/>
    </source>
</evidence>
<dbReference type="InterPro" id="IPR038673">
    <property type="entry name" value="OprB_sf"/>
</dbReference>
<dbReference type="RefSeq" id="WP_218933762.1">
    <property type="nucleotide sequence ID" value="NZ_CP036525.1"/>
</dbReference>
<dbReference type="AlphaFoldDB" id="A0A517N5Q3"/>
<dbReference type="InterPro" id="IPR052932">
    <property type="entry name" value="OprB_Porin"/>
</dbReference>
<gene>
    <name evidence="3" type="ORF">K227x_08420</name>
</gene>
<dbReference type="PANTHER" id="PTHR37944:SF1">
    <property type="entry name" value="PORIN B"/>
    <property type="match status" value="1"/>
</dbReference>
<dbReference type="PANTHER" id="PTHR37944">
    <property type="entry name" value="PORIN B"/>
    <property type="match status" value="1"/>
</dbReference>
<protein>
    <submittedName>
        <fullName evidence="3">Carbohydrate-selective porin, OprB family</fullName>
    </submittedName>
</protein>
<dbReference type="Pfam" id="PF04966">
    <property type="entry name" value="OprB"/>
    <property type="match status" value="1"/>
</dbReference>
<keyword evidence="4" id="KW-1185">Reference proteome</keyword>
<dbReference type="GO" id="GO:0008643">
    <property type="term" value="P:carbohydrate transport"/>
    <property type="evidence" value="ECO:0007669"/>
    <property type="project" value="InterPro"/>
</dbReference>
<evidence type="ECO:0000313" key="3">
    <source>
        <dbReference type="EMBL" id="QDT02465.1"/>
    </source>
</evidence>
<dbReference type="InterPro" id="IPR007049">
    <property type="entry name" value="Carb-sel_porin_OprB"/>
</dbReference>
<dbReference type="EMBL" id="CP036525">
    <property type="protein sequence ID" value="QDT02465.1"/>
    <property type="molecule type" value="Genomic_DNA"/>
</dbReference>
<dbReference type="GO" id="GO:0016020">
    <property type="term" value="C:membrane"/>
    <property type="evidence" value="ECO:0007669"/>
    <property type="project" value="InterPro"/>
</dbReference>
<evidence type="ECO:0000256" key="1">
    <source>
        <dbReference type="ARBA" id="ARBA00008769"/>
    </source>
</evidence>
<dbReference type="GO" id="GO:0015288">
    <property type="term" value="F:porin activity"/>
    <property type="evidence" value="ECO:0007669"/>
    <property type="project" value="InterPro"/>
</dbReference>
<dbReference type="Gene3D" id="2.40.160.180">
    <property type="entry name" value="Carbohydrate-selective porin OprB"/>
    <property type="match status" value="1"/>
</dbReference>
<accession>A0A517N5Q3</accession>